<evidence type="ECO:0000313" key="2">
    <source>
        <dbReference type="EMBL" id="MCE8540274.1"/>
    </source>
</evidence>
<proteinExistence type="predicted"/>
<dbReference type="Proteomes" id="UP000813672">
    <property type="component" value="Unassembled WGS sequence"/>
</dbReference>
<sequence>MAELPEAPTPTLTAIYADYEARQGDGFRDHLGASIIGKSCARALWYDFRWITPARHSGRLLRLFETGQLEEDRLVRNLRATGATVLEVDPETGRQFRVEAHGGHFGGSLDGVALGLLEAPKTWHVLEFKTHSVKSFNELTAKGVVLAKPQHAAQMQIYMHLTGITRALYVAVCKDTDALHVERIEADRAMAERLLEKAGRIIFAQNPPARISEDPAWFECRFCDHHAACHDGGGAAVTCRSCLHATPVGALPEEVDAGSSSGSATSKDVGGWHCARHDRMLTPAEQRAACGRHLFIPDLIPGEVIDAGDDLVTYRMADGSTWTNDARSPEAAPC</sequence>
<protein>
    <submittedName>
        <fullName evidence="2">PD-(D/E)XK nuclease family protein</fullName>
    </submittedName>
</protein>
<organism evidence="2 3">
    <name type="scientific">Ruegeria pomeroyi</name>
    <dbReference type="NCBI Taxonomy" id="89184"/>
    <lineage>
        <taxon>Bacteria</taxon>
        <taxon>Pseudomonadati</taxon>
        <taxon>Pseudomonadota</taxon>
        <taxon>Alphaproteobacteria</taxon>
        <taxon>Rhodobacterales</taxon>
        <taxon>Roseobacteraceae</taxon>
        <taxon>Ruegeria</taxon>
    </lineage>
</organism>
<dbReference type="Gene3D" id="3.90.320.10">
    <property type="match status" value="1"/>
</dbReference>
<dbReference type="EMBL" id="JAGQAF010000032">
    <property type="protein sequence ID" value="MCE8540274.1"/>
    <property type="molecule type" value="Genomic_DNA"/>
</dbReference>
<dbReference type="AlphaFoldDB" id="A0A9Q3WRW8"/>
<dbReference type="SUPFAM" id="SSF52980">
    <property type="entry name" value="Restriction endonuclease-like"/>
    <property type="match status" value="1"/>
</dbReference>
<dbReference type="RefSeq" id="WP_234222178.1">
    <property type="nucleotide sequence ID" value="NZ_JAGQAF010000032.1"/>
</dbReference>
<comment type="caution">
    <text evidence="2">The sequence shown here is derived from an EMBL/GenBank/DDBJ whole genome shotgun (WGS) entry which is preliminary data.</text>
</comment>
<accession>A0A9Q3WRW8</accession>
<dbReference type="Pfam" id="PF12705">
    <property type="entry name" value="PDDEXK_1"/>
    <property type="match status" value="1"/>
</dbReference>
<feature type="domain" description="PD-(D/E)XK endonuclease-like" evidence="1">
    <location>
        <begin position="81"/>
        <end position="230"/>
    </location>
</feature>
<dbReference type="InterPro" id="IPR011335">
    <property type="entry name" value="Restrct_endonuc-II-like"/>
</dbReference>
<name>A0A9Q3WRW8_9RHOB</name>
<evidence type="ECO:0000313" key="3">
    <source>
        <dbReference type="Proteomes" id="UP000813672"/>
    </source>
</evidence>
<gene>
    <name evidence="2" type="ORF">KBY27_22645</name>
</gene>
<dbReference type="InterPro" id="IPR038726">
    <property type="entry name" value="PDDEXK_AddAB-type"/>
</dbReference>
<reference evidence="2" key="1">
    <citation type="journal article" date="2021" name="Environ. Microbiol.">
        <title>Cryptic niche differentiation of novel sediment ecotypes of Rugeria pomeroyi correlates with nitrate respiration.</title>
        <authorList>
            <person name="Lin X."/>
            <person name="McNichol J."/>
            <person name="Chu X."/>
            <person name="Qian Y."/>
            <person name="Luo H."/>
        </authorList>
    </citation>
    <scope>NUCLEOTIDE SEQUENCE</scope>
    <source>
        <strain evidence="2">SZCCDBB064</strain>
    </source>
</reference>
<evidence type="ECO:0000259" key="1">
    <source>
        <dbReference type="Pfam" id="PF12705"/>
    </source>
</evidence>
<dbReference type="InterPro" id="IPR011604">
    <property type="entry name" value="PDDEXK-like_dom_sf"/>
</dbReference>